<dbReference type="EMBL" id="GISG01060583">
    <property type="protein sequence ID" value="MBA4627155.1"/>
    <property type="molecule type" value="Transcribed_RNA"/>
</dbReference>
<organism evidence="1">
    <name type="scientific">Opuntia streptacantha</name>
    <name type="common">Prickly pear cactus</name>
    <name type="synonym">Opuntia cardona</name>
    <dbReference type="NCBI Taxonomy" id="393608"/>
    <lineage>
        <taxon>Eukaryota</taxon>
        <taxon>Viridiplantae</taxon>
        <taxon>Streptophyta</taxon>
        <taxon>Embryophyta</taxon>
        <taxon>Tracheophyta</taxon>
        <taxon>Spermatophyta</taxon>
        <taxon>Magnoliopsida</taxon>
        <taxon>eudicotyledons</taxon>
        <taxon>Gunneridae</taxon>
        <taxon>Pentapetalae</taxon>
        <taxon>Caryophyllales</taxon>
        <taxon>Cactineae</taxon>
        <taxon>Cactaceae</taxon>
        <taxon>Opuntioideae</taxon>
        <taxon>Opuntia</taxon>
    </lineage>
</organism>
<protein>
    <submittedName>
        <fullName evidence="1">Uncharacterized protein</fullName>
    </submittedName>
</protein>
<reference evidence="1" key="1">
    <citation type="journal article" date="2013" name="J. Plant Res.">
        <title>Effect of fungi and light on seed germination of three Opuntia species from semiarid lands of central Mexico.</title>
        <authorList>
            <person name="Delgado-Sanchez P."/>
            <person name="Jimenez-Bremont J.F."/>
            <person name="Guerrero-Gonzalez Mde L."/>
            <person name="Flores J."/>
        </authorList>
    </citation>
    <scope>NUCLEOTIDE SEQUENCE</scope>
    <source>
        <tissue evidence="1">Cladode</tissue>
    </source>
</reference>
<accession>A0A7C8YVI4</accession>
<reference evidence="1" key="2">
    <citation type="submission" date="2020-07" db="EMBL/GenBank/DDBJ databases">
        <authorList>
            <person name="Vera ALvarez R."/>
            <person name="Arias-Moreno D.M."/>
            <person name="Jimenez-Jacinto V."/>
            <person name="Jimenez-Bremont J.F."/>
            <person name="Swaminathan K."/>
            <person name="Moose S.P."/>
            <person name="Guerrero-Gonzalez M.L."/>
            <person name="Marino-Ramirez L."/>
            <person name="Landsman D."/>
            <person name="Rodriguez-Kessler M."/>
            <person name="Delgado-Sanchez P."/>
        </authorList>
    </citation>
    <scope>NUCLEOTIDE SEQUENCE</scope>
    <source>
        <tissue evidence="1">Cladode</tissue>
    </source>
</reference>
<sequence length="103" mass="11801">MQPLSFEFKHFPNPLICCRSASSDRLGKIGATDSYFIHHDYCSFVPTYWKGLRQSIKNALSLRCHAHTNPLGLYLRLPNSGFLSSSKRVEVDITVLEIKRIFI</sequence>
<evidence type="ECO:0000313" key="1">
    <source>
        <dbReference type="EMBL" id="MBA4627155.1"/>
    </source>
</evidence>
<proteinExistence type="predicted"/>
<dbReference type="AlphaFoldDB" id="A0A7C8YVI4"/>
<name>A0A7C8YVI4_OPUST</name>